<proteinExistence type="predicted"/>
<dbReference type="RefSeq" id="WP_246513300.1">
    <property type="nucleotide sequence ID" value="NZ_JAGINO010000017.1"/>
</dbReference>
<name>A0ABU0MP72_9PROT</name>
<dbReference type="Proteomes" id="UP001244552">
    <property type="component" value="Unassembled WGS sequence"/>
</dbReference>
<sequence>MASTRVPRSRTGAPGANPEVRDPVTVRRSPSDPRTALPPETEGGVAPELMDYLFAEPQPAAVRSPARPPAPAPASTAGRPSGTPREVARRVGDALVESRLAGMGDADVRSALARKLCRLLPDLPPGGADTVSTVALRALEQLARDHIVRVREALATAIKDVACAPPSVVAALARDVERSVAEPVLRCCAALGDEDLLDIVASAPAGWALSAIARRRRIGEALSGAIAGAGHPEATGILLDNTGAVIAEPTLDRLVEEAARHPDWQEKLARRPALPRRLALRLADFVDLAVVDILRGRTDFDDATVADIAATTRRRIDWAESADHGETPERRAVRLHRQGRLDEAALGDALSWNETGFLRAALTLRARVAPEVVELILDSHDAAAVTALVWRAGLSMRCAMQVQARAAGIHPRAMLNARQGSGFPLSSAEMARHLERYGVGP</sequence>
<keyword evidence="3" id="KW-1185">Reference proteome</keyword>
<accession>A0ABU0MP72</accession>
<comment type="caution">
    <text evidence="2">The sequence shown here is derived from an EMBL/GenBank/DDBJ whole genome shotgun (WGS) entry which is preliminary data.</text>
</comment>
<dbReference type="Pfam" id="PF10098">
    <property type="entry name" value="DUF2336"/>
    <property type="match status" value="1"/>
</dbReference>
<organism evidence="2 3">
    <name type="scientific">Azospirillum picis</name>
    <dbReference type="NCBI Taxonomy" id="488438"/>
    <lineage>
        <taxon>Bacteria</taxon>
        <taxon>Pseudomonadati</taxon>
        <taxon>Pseudomonadota</taxon>
        <taxon>Alphaproteobacteria</taxon>
        <taxon>Rhodospirillales</taxon>
        <taxon>Azospirillaceae</taxon>
        <taxon>Azospirillum</taxon>
    </lineage>
</organism>
<gene>
    <name evidence="2" type="ORF">QO018_004145</name>
</gene>
<dbReference type="EMBL" id="JAUSVU010000017">
    <property type="protein sequence ID" value="MDQ0535267.1"/>
    <property type="molecule type" value="Genomic_DNA"/>
</dbReference>
<feature type="compositionally biased region" description="Basic and acidic residues" evidence="1">
    <location>
        <begin position="19"/>
        <end position="31"/>
    </location>
</feature>
<evidence type="ECO:0000256" key="1">
    <source>
        <dbReference type="SAM" id="MobiDB-lite"/>
    </source>
</evidence>
<feature type="region of interest" description="Disordered" evidence="1">
    <location>
        <begin position="1"/>
        <end position="89"/>
    </location>
</feature>
<protein>
    <submittedName>
        <fullName evidence="2">Uncharacterized protein (DUF2336 family)</fullName>
    </submittedName>
</protein>
<evidence type="ECO:0000313" key="3">
    <source>
        <dbReference type="Proteomes" id="UP001244552"/>
    </source>
</evidence>
<dbReference type="InterPro" id="IPR019285">
    <property type="entry name" value="DUF2336"/>
</dbReference>
<evidence type="ECO:0000313" key="2">
    <source>
        <dbReference type="EMBL" id="MDQ0535267.1"/>
    </source>
</evidence>
<reference evidence="2 3" key="1">
    <citation type="submission" date="2023-07" db="EMBL/GenBank/DDBJ databases">
        <title>Genomic Encyclopedia of Type Strains, Phase IV (KMG-IV): sequencing the most valuable type-strain genomes for metagenomic binning, comparative biology and taxonomic classification.</title>
        <authorList>
            <person name="Goeker M."/>
        </authorList>
    </citation>
    <scope>NUCLEOTIDE SEQUENCE [LARGE SCALE GENOMIC DNA]</scope>
    <source>
        <strain evidence="2 3">DSM 19922</strain>
    </source>
</reference>